<feature type="signal peptide" evidence="1">
    <location>
        <begin position="1"/>
        <end position="19"/>
    </location>
</feature>
<gene>
    <name evidence="2" type="ORF">CAPTEDRAFT_201717</name>
</gene>
<evidence type="ECO:0000313" key="4">
    <source>
        <dbReference type="Proteomes" id="UP000014760"/>
    </source>
</evidence>
<evidence type="ECO:0000313" key="3">
    <source>
        <dbReference type="EnsemblMetazoa" id="CapteP201717"/>
    </source>
</evidence>
<dbReference type="HOGENOM" id="CLU_1131397_0_0_1"/>
<evidence type="ECO:0000256" key="1">
    <source>
        <dbReference type="SAM" id="SignalP"/>
    </source>
</evidence>
<dbReference type="EnsemblMetazoa" id="CapteT201717">
    <property type="protein sequence ID" value="CapteP201717"/>
    <property type="gene ID" value="CapteG201717"/>
</dbReference>
<feature type="non-terminal residue" evidence="2">
    <location>
        <position position="246"/>
    </location>
</feature>
<keyword evidence="1" id="KW-0732">Signal</keyword>
<dbReference type="EMBL" id="AMQN01024348">
    <property type="status" value="NOT_ANNOTATED_CDS"/>
    <property type="molecule type" value="Genomic_DNA"/>
</dbReference>
<reference evidence="3" key="3">
    <citation type="submission" date="2015-06" db="UniProtKB">
        <authorList>
            <consortium name="EnsemblMetazoa"/>
        </authorList>
    </citation>
    <scope>IDENTIFICATION</scope>
</reference>
<evidence type="ECO:0000313" key="2">
    <source>
        <dbReference type="EMBL" id="ELU03782.1"/>
    </source>
</evidence>
<accession>R7UKH2</accession>
<dbReference type="AlphaFoldDB" id="R7UKH2"/>
<sequence length="246" mass="27483">MILLALTSVSVLVLRDSLAQGSSDECDDQLIFPESSPIQDARIPLNNATGKMSLIFDRCSPMFISAYSTNGERMFKISFSNDTVRIKSNNFPRDCNTDLEYWITWDATKFKFGSGLTPDDLILLRINGQLVDYSGRNLWITWNNSSYSLGRGLRPGTSVIVVDSLDGPLTQLNVNLTTSRLRGALLNDCGIIHHWFINVFGFECNLSYSGRYRSNRLLGHLLPSVADGVSELGKQTYSVLLVKRTK</sequence>
<feature type="chain" id="PRO_5008788121" description="Farnesoic acid O-methyl transferase domain-containing protein" evidence="1">
    <location>
        <begin position="20"/>
        <end position="246"/>
    </location>
</feature>
<evidence type="ECO:0008006" key="5">
    <source>
        <dbReference type="Google" id="ProtNLM"/>
    </source>
</evidence>
<protein>
    <recommendedName>
        <fullName evidence="5">Farnesoic acid O-methyl transferase domain-containing protein</fullName>
    </recommendedName>
</protein>
<proteinExistence type="predicted"/>
<dbReference type="Proteomes" id="UP000014760">
    <property type="component" value="Unassembled WGS sequence"/>
</dbReference>
<reference evidence="2 4" key="2">
    <citation type="journal article" date="2013" name="Nature">
        <title>Insights into bilaterian evolution from three spiralian genomes.</title>
        <authorList>
            <person name="Simakov O."/>
            <person name="Marletaz F."/>
            <person name="Cho S.J."/>
            <person name="Edsinger-Gonzales E."/>
            <person name="Havlak P."/>
            <person name="Hellsten U."/>
            <person name="Kuo D.H."/>
            <person name="Larsson T."/>
            <person name="Lv J."/>
            <person name="Arendt D."/>
            <person name="Savage R."/>
            <person name="Osoegawa K."/>
            <person name="de Jong P."/>
            <person name="Grimwood J."/>
            <person name="Chapman J.A."/>
            <person name="Shapiro H."/>
            <person name="Aerts A."/>
            <person name="Otillar R.P."/>
            <person name="Terry A.Y."/>
            <person name="Boore J.L."/>
            <person name="Grigoriev I.V."/>
            <person name="Lindberg D.R."/>
            <person name="Seaver E.C."/>
            <person name="Weisblat D.A."/>
            <person name="Putnam N.H."/>
            <person name="Rokhsar D.S."/>
        </authorList>
    </citation>
    <scope>NUCLEOTIDE SEQUENCE</scope>
    <source>
        <strain evidence="2 4">I ESC-2004</strain>
    </source>
</reference>
<organism evidence="2">
    <name type="scientific">Capitella teleta</name>
    <name type="common">Polychaete worm</name>
    <dbReference type="NCBI Taxonomy" id="283909"/>
    <lineage>
        <taxon>Eukaryota</taxon>
        <taxon>Metazoa</taxon>
        <taxon>Spiralia</taxon>
        <taxon>Lophotrochozoa</taxon>
        <taxon>Annelida</taxon>
        <taxon>Polychaeta</taxon>
        <taxon>Sedentaria</taxon>
        <taxon>Scolecida</taxon>
        <taxon>Capitellidae</taxon>
        <taxon>Capitella</taxon>
    </lineage>
</organism>
<name>R7UKH2_CAPTE</name>
<dbReference type="EMBL" id="KB302901">
    <property type="protein sequence ID" value="ELU03782.1"/>
    <property type="molecule type" value="Genomic_DNA"/>
</dbReference>
<reference evidence="4" key="1">
    <citation type="submission" date="2012-12" db="EMBL/GenBank/DDBJ databases">
        <authorList>
            <person name="Hellsten U."/>
            <person name="Grimwood J."/>
            <person name="Chapman J.A."/>
            <person name="Shapiro H."/>
            <person name="Aerts A."/>
            <person name="Otillar R.P."/>
            <person name="Terry A.Y."/>
            <person name="Boore J.L."/>
            <person name="Simakov O."/>
            <person name="Marletaz F."/>
            <person name="Cho S.-J."/>
            <person name="Edsinger-Gonzales E."/>
            <person name="Havlak P."/>
            <person name="Kuo D.-H."/>
            <person name="Larsson T."/>
            <person name="Lv J."/>
            <person name="Arendt D."/>
            <person name="Savage R."/>
            <person name="Osoegawa K."/>
            <person name="de Jong P."/>
            <person name="Lindberg D.R."/>
            <person name="Seaver E.C."/>
            <person name="Weisblat D.A."/>
            <person name="Putnam N.H."/>
            <person name="Grigoriev I.V."/>
            <person name="Rokhsar D.S."/>
        </authorList>
    </citation>
    <scope>NUCLEOTIDE SEQUENCE</scope>
    <source>
        <strain evidence="4">I ESC-2004</strain>
    </source>
</reference>
<dbReference type="EMBL" id="AMQN01024347">
    <property type="status" value="NOT_ANNOTATED_CDS"/>
    <property type="molecule type" value="Genomic_DNA"/>
</dbReference>
<keyword evidence="4" id="KW-1185">Reference proteome</keyword>